<evidence type="ECO:0000256" key="2">
    <source>
        <dbReference type="ARBA" id="ARBA00022729"/>
    </source>
</evidence>
<evidence type="ECO:0000256" key="4">
    <source>
        <dbReference type="SAM" id="SignalP"/>
    </source>
</evidence>
<dbReference type="InterPro" id="IPR054579">
    <property type="entry name" value="GCE-like_dom"/>
</dbReference>
<dbReference type="AlphaFoldDB" id="A0A316APG5"/>
<protein>
    <recommendedName>
        <fullName evidence="5">4-O-methyl-glucuronoyl methylesterase-like domain-containing protein</fullName>
    </recommendedName>
</protein>
<feature type="signal peptide" evidence="4">
    <location>
        <begin position="1"/>
        <end position="19"/>
    </location>
</feature>
<dbReference type="Proteomes" id="UP000245880">
    <property type="component" value="Unassembled WGS sequence"/>
</dbReference>
<evidence type="ECO:0000256" key="3">
    <source>
        <dbReference type="ARBA" id="ARBA00022801"/>
    </source>
</evidence>
<dbReference type="PANTHER" id="PTHR22946">
    <property type="entry name" value="DIENELACTONE HYDROLASE DOMAIN-CONTAINING PROTEIN-RELATED"/>
    <property type="match status" value="1"/>
</dbReference>
<comment type="caution">
    <text evidence="6">The sequence shown here is derived from an EMBL/GenBank/DDBJ whole genome shotgun (WGS) entry which is preliminary data.</text>
</comment>
<evidence type="ECO:0000313" key="6">
    <source>
        <dbReference type="EMBL" id="PWJ59472.1"/>
    </source>
</evidence>
<dbReference type="Pfam" id="PF22244">
    <property type="entry name" value="GCE_fung"/>
    <property type="match status" value="1"/>
</dbReference>
<dbReference type="OrthoDB" id="9809261at2"/>
<organism evidence="6 7">
    <name type="scientific">Dyadobacter jejuensis</name>
    <dbReference type="NCBI Taxonomy" id="1082580"/>
    <lineage>
        <taxon>Bacteria</taxon>
        <taxon>Pseudomonadati</taxon>
        <taxon>Bacteroidota</taxon>
        <taxon>Cytophagia</taxon>
        <taxon>Cytophagales</taxon>
        <taxon>Spirosomataceae</taxon>
        <taxon>Dyadobacter</taxon>
    </lineage>
</organism>
<reference evidence="6 7" key="1">
    <citation type="submission" date="2018-03" db="EMBL/GenBank/DDBJ databases">
        <title>Genomic Encyclopedia of Archaeal and Bacterial Type Strains, Phase II (KMG-II): from individual species to whole genera.</title>
        <authorList>
            <person name="Goeker M."/>
        </authorList>
    </citation>
    <scope>NUCLEOTIDE SEQUENCE [LARGE SCALE GENOMIC DNA]</scope>
    <source>
        <strain evidence="6 7">DSM 100346</strain>
    </source>
</reference>
<evidence type="ECO:0000313" key="7">
    <source>
        <dbReference type="Proteomes" id="UP000245880"/>
    </source>
</evidence>
<keyword evidence="7" id="KW-1185">Reference proteome</keyword>
<dbReference type="GO" id="GO:0052689">
    <property type="term" value="F:carboxylic ester hydrolase activity"/>
    <property type="evidence" value="ECO:0007669"/>
    <property type="project" value="UniProtKB-KW"/>
</dbReference>
<accession>A0A316APG5</accession>
<name>A0A316APG5_9BACT</name>
<feature type="chain" id="PRO_5016428852" description="4-O-methyl-glucuronoyl methylesterase-like domain-containing protein" evidence="4">
    <location>
        <begin position="20"/>
        <end position="396"/>
    </location>
</feature>
<keyword evidence="3" id="KW-0378">Hydrolase</keyword>
<dbReference type="RefSeq" id="WP_109673344.1">
    <property type="nucleotide sequence ID" value="NZ_QGDT01000002.1"/>
</dbReference>
<dbReference type="SUPFAM" id="SSF53474">
    <property type="entry name" value="alpha/beta-Hydrolases"/>
    <property type="match status" value="1"/>
</dbReference>
<dbReference type="PANTHER" id="PTHR22946:SF12">
    <property type="entry name" value="CONIDIAL PIGMENT BIOSYNTHESIS PROTEIN AYG1 (AFU_ORTHOLOGUE AFUA_2G17550)"/>
    <property type="match status" value="1"/>
</dbReference>
<evidence type="ECO:0000256" key="1">
    <source>
        <dbReference type="ARBA" id="ARBA00022487"/>
    </source>
</evidence>
<dbReference type="InterPro" id="IPR050261">
    <property type="entry name" value="FrsA_esterase"/>
</dbReference>
<dbReference type="Gene3D" id="3.40.50.1820">
    <property type="entry name" value="alpha/beta hydrolase"/>
    <property type="match status" value="1"/>
</dbReference>
<feature type="domain" description="4-O-methyl-glucuronoyl methylesterase-like" evidence="5">
    <location>
        <begin position="153"/>
        <end position="342"/>
    </location>
</feature>
<keyword evidence="1" id="KW-0719">Serine esterase</keyword>
<proteinExistence type="predicted"/>
<keyword evidence="2 4" id="KW-0732">Signal</keyword>
<dbReference type="InterPro" id="IPR029058">
    <property type="entry name" value="AB_hydrolase_fold"/>
</dbReference>
<evidence type="ECO:0000259" key="5">
    <source>
        <dbReference type="Pfam" id="PF22244"/>
    </source>
</evidence>
<dbReference type="EMBL" id="QGDT01000002">
    <property type="protein sequence ID" value="PWJ59472.1"/>
    <property type="molecule type" value="Genomic_DNA"/>
</dbReference>
<sequence>MKTTICWLLFLLPCLPVFSQNYDESQVGTLALPKVLKTQDGREVTTIKDWESTRRPEIISLFETHVYGQVPKTWDRVIFKLTKEDKKAMKGKATLKEVTISTFRNQEQVDIHLVLFIPKKAKKPSPAFLLINNRDPSNTDPTRKTLSGFWPAEQIIEKGYAIAAIHVSDAAPDNKTDYRNGVLRLYPEQLTKDDGMAAIGAWGWAASRVMDYFETDPDVNAQQVGLVGHSRGGKASLWACAQDERFAICYSNNSGNTGAALSKRNFGETVLKINTSFPYWFNTNYKKYNDREQDLPVDQHLLIATIAPRPAYITNASEDLWADPKGSFMATQLAEASYELYGLKSSLPNELPAVNTPFTTPPLGYHIREGAHNLTPYDWEQFIAFADQHYASKKQK</sequence>
<gene>
    <name evidence="6" type="ORF">CLV98_102306</name>
</gene>